<feature type="transmembrane region" description="Helical" evidence="4">
    <location>
        <begin position="176"/>
        <end position="194"/>
    </location>
</feature>
<organism evidence="6 7">
    <name type="scientific">Metallibacterium scheffleri</name>
    <dbReference type="NCBI Taxonomy" id="993689"/>
    <lineage>
        <taxon>Bacteria</taxon>
        <taxon>Pseudomonadati</taxon>
        <taxon>Pseudomonadota</taxon>
        <taxon>Gammaproteobacteria</taxon>
        <taxon>Lysobacterales</taxon>
        <taxon>Rhodanobacteraceae</taxon>
        <taxon>Metallibacterium</taxon>
    </lineage>
</organism>
<dbReference type="OrthoDB" id="9803824at2"/>
<dbReference type="Gene3D" id="3.30.70.270">
    <property type="match status" value="1"/>
</dbReference>
<dbReference type="AlphaFoldDB" id="A0A4S3KRM3"/>
<feature type="transmembrane region" description="Helical" evidence="4">
    <location>
        <begin position="206"/>
        <end position="223"/>
    </location>
</feature>
<dbReference type="FunFam" id="3.30.70.270:FF:000001">
    <property type="entry name" value="Diguanylate cyclase domain protein"/>
    <property type="match status" value="1"/>
</dbReference>
<evidence type="ECO:0000313" key="6">
    <source>
        <dbReference type="EMBL" id="THD11108.1"/>
    </source>
</evidence>
<evidence type="ECO:0000313" key="7">
    <source>
        <dbReference type="Proteomes" id="UP000307749"/>
    </source>
</evidence>
<feature type="transmembrane region" description="Helical" evidence="4">
    <location>
        <begin position="153"/>
        <end position="171"/>
    </location>
</feature>
<dbReference type="EMBL" id="MWQO01000016">
    <property type="protein sequence ID" value="THD11108.1"/>
    <property type="molecule type" value="Genomic_DNA"/>
</dbReference>
<dbReference type="Pfam" id="PF00990">
    <property type="entry name" value="GGDEF"/>
    <property type="match status" value="1"/>
</dbReference>
<dbReference type="STRING" id="993689.GCA_002077135_01207"/>
<name>A0A4S3KRM3_9GAMM</name>
<comment type="catalytic activity">
    <reaction evidence="3">
        <text>2 GTP = 3',3'-c-di-GMP + 2 diphosphate</text>
        <dbReference type="Rhea" id="RHEA:24898"/>
        <dbReference type="ChEBI" id="CHEBI:33019"/>
        <dbReference type="ChEBI" id="CHEBI:37565"/>
        <dbReference type="ChEBI" id="CHEBI:58805"/>
        <dbReference type="EC" id="2.7.7.65"/>
    </reaction>
</comment>
<feature type="transmembrane region" description="Helical" evidence="4">
    <location>
        <begin position="75"/>
        <end position="95"/>
    </location>
</feature>
<dbReference type="InterPro" id="IPR029787">
    <property type="entry name" value="Nucleotide_cyclase"/>
</dbReference>
<reference evidence="6 7" key="1">
    <citation type="submission" date="2017-02" db="EMBL/GenBank/DDBJ databases">
        <title>Whole genome sequencing of Metallibacterium scheffleri DSM 24874 (T).</title>
        <authorList>
            <person name="Kumar S."/>
            <person name="Patil P."/>
            <person name="Patil P.B."/>
        </authorList>
    </citation>
    <scope>NUCLEOTIDE SEQUENCE [LARGE SCALE GENOMIC DNA]</scope>
    <source>
        <strain evidence="6 7">DSM 24874</strain>
    </source>
</reference>
<dbReference type="InterPro" id="IPR050469">
    <property type="entry name" value="Diguanylate_Cyclase"/>
</dbReference>
<dbReference type="GO" id="GO:0005886">
    <property type="term" value="C:plasma membrane"/>
    <property type="evidence" value="ECO:0007669"/>
    <property type="project" value="TreeGrafter"/>
</dbReference>
<dbReference type="PROSITE" id="PS50887">
    <property type="entry name" value="GGDEF"/>
    <property type="match status" value="1"/>
</dbReference>
<dbReference type="PANTHER" id="PTHR45138:SF9">
    <property type="entry name" value="DIGUANYLATE CYCLASE DGCM-RELATED"/>
    <property type="match status" value="1"/>
</dbReference>
<feature type="transmembrane region" description="Helical" evidence="4">
    <location>
        <begin position="101"/>
        <end position="120"/>
    </location>
</feature>
<dbReference type="GO" id="GO:1902201">
    <property type="term" value="P:negative regulation of bacterial-type flagellum-dependent cell motility"/>
    <property type="evidence" value="ECO:0007669"/>
    <property type="project" value="TreeGrafter"/>
</dbReference>
<keyword evidence="7" id="KW-1185">Reference proteome</keyword>
<dbReference type="GO" id="GO:0052621">
    <property type="term" value="F:diguanylate cyclase activity"/>
    <property type="evidence" value="ECO:0007669"/>
    <property type="project" value="UniProtKB-EC"/>
</dbReference>
<evidence type="ECO:0000256" key="2">
    <source>
        <dbReference type="ARBA" id="ARBA00012528"/>
    </source>
</evidence>
<sequence length="399" mass="43345">MRCASHSRGRRVNDCNRLRPWLTTCWTTPDSNPIQANLHVRTSPPPASNDPPAPMLAASAFEQALERRLGPVVRALLWTALGGYLSFVLGGQITGHSGVPFWLRLAPGLPLVLLVVLGQVHRAPRHYGALGLAALSWLELGIFLNGYARPEGLAWILPAYVVVPIAASPIWLKRRYFVAAAVICALLGPLPLLVLEPAGRWELFQYLNYMVIALVVAAVLNGYQVRLIRQHLELERQLRLRADVDQLTGVATRARFLEDARHLLVAAIDRGAPLAVLYVDADHFKQLNDAHGHAAGDAALASMGRILRENLRGDDLIGRIGGEEFAVLLPGLELAAARLAGERLRHAVAAERSQGRALSISVGAAARQDETGLEPLLARADQALSAAKRNGRNRVEVVS</sequence>
<proteinExistence type="predicted"/>
<keyword evidence="4" id="KW-0812">Transmembrane</keyword>
<evidence type="ECO:0000259" key="5">
    <source>
        <dbReference type="PROSITE" id="PS50887"/>
    </source>
</evidence>
<evidence type="ECO:0000256" key="4">
    <source>
        <dbReference type="SAM" id="Phobius"/>
    </source>
</evidence>
<dbReference type="GO" id="GO:0043709">
    <property type="term" value="P:cell adhesion involved in single-species biofilm formation"/>
    <property type="evidence" value="ECO:0007669"/>
    <property type="project" value="TreeGrafter"/>
</dbReference>
<evidence type="ECO:0000256" key="1">
    <source>
        <dbReference type="ARBA" id="ARBA00001946"/>
    </source>
</evidence>
<feature type="domain" description="GGDEF" evidence="5">
    <location>
        <begin position="272"/>
        <end position="399"/>
    </location>
</feature>
<dbReference type="SUPFAM" id="SSF55073">
    <property type="entry name" value="Nucleotide cyclase"/>
    <property type="match status" value="1"/>
</dbReference>
<dbReference type="InterPro" id="IPR000160">
    <property type="entry name" value="GGDEF_dom"/>
</dbReference>
<keyword evidence="4" id="KW-1133">Transmembrane helix</keyword>
<evidence type="ECO:0000256" key="3">
    <source>
        <dbReference type="ARBA" id="ARBA00034247"/>
    </source>
</evidence>
<comment type="cofactor">
    <cofactor evidence="1">
        <name>Mg(2+)</name>
        <dbReference type="ChEBI" id="CHEBI:18420"/>
    </cofactor>
</comment>
<dbReference type="PANTHER" id="PTHR45138">
    <property type="entry name" value="REGULATORY COMPONENTS OF SENSORY TRANSDUCTION SYSTEM"/>
    <property type="match status" value="1"/>
</dbReference>
<accession>A0A4S3KRM3</accession>
<dbReference type="Proteomes" id="UP000307749">
    <property type="component" value="Unassembled WGS sequence"/>
</dbReference>
<keyword evidence="4" id="KW-0472">Membrane</keyword>
<dbReference type="InterPro" id="IPR043128">
    <property type="entry name" value="Rev_trsase/Diguanyl_cyclase"/>
</dbReference>
<protein>
    <recommendedName>
        <fullName evidence="2">diguanylate cyclase</fullName>
        <ecNumber evidence="2">2.7.7.65</ecNumber>
    </recommendedName>
</protein>
<dbReference type="CDD" id="cd01949">
    <property type="entry name" value="GGDEF"/>
    <property type="match status" value="1"/>
</dbReference>
<dbReference type="NCBIfam" id="TIGR00254">
    <property type="entry name" value="GGDEF"/>
    <property type="match status" value="1"/>
</dbReference>
<gene>
    <name evidence="6" type="ORF">B1806_05150</name>
</gene>
<feature type="transmembrane region" description="Helical" evidence="4">
    <location>
        <begin position="127"/>
        <end position="147"/>
    </location>
</feature>
<dbReference type="EC" id="2.7.7.65" evidence="2"/>
<dbReference type="SMART" id="SM00267">
    <property type="entry name" value="GGDEF"/>
    <property type="match status" value="1"/>
</dbReference>
<comment type="caution">
    <text evidence="6">The sequence shown here is derived from an EMBL/GenBank/DDBJ whole genome shotgun (WGS) entry which is preliminary data.</text>
</comment>